<comment type="caution">
    <text evidence="2">The sequence shown here is derived from an EMBL/GenBank/DDBJ whole genome shotgun (WGS) entry which is preliminary data.</text>
</comment>
<dbReference type="InterPro" id="IPR052356">
    <property type="entry name" value="Thiol_S-MT"/>
</dbReference>
<dbReference type="PANTHER" id="PTHR45036">
    <property type="entry name" value="METHYLTRANSFERASE LIKE 7B"/>
    <property type="match status" value="1"/>
</dbReference>
<dbReference type="GO" id="GO:0032259">
    <property type="term" value="P:methylation"/>
    <property type="evidence" value="ECO:0007669"/>
    <property type="project" value="UniProtKB-KW"/>
</dbReference>
<protein>
    <submittedName>
        <fullName evidence="2">Class I SAM-dependent methyltransferase</fullName>
        <ecNumber evidence="2">2.1.1.-</ecNumber>
    </submittedName>
</protein>
<dbReference type="CDD" id="cd02440">
    <property type="entry name" value="AdoMet_MTases"/>
    <property type="match status" value="1"/>
</dbReference>
<dbReference type="EC" id="2.1.1.-" evidence="2"/>
<dbReference type="GO" id="GO:0008168">
    <property type="term" value="F:methyltransferase activity"/>
    <property type="evidence" value="ECO:0007669"/>
    <property type="project" value="UniProtKB-KW"/>
</dbReference>
<reference evidence="3" key="1">
    <citation type="journal article" date="2019" name="Int. J. Syst. Evol. Microbiol.">
        <title>The Global Catalogue of Microorganisms (GCM) 10K type strain sequencing project: providing services to taxonomists for standard genome sequencing and annotation.</title>
        <authorList>
            <consortium name="The Broad Institute Genomics Platform"/>
            <consortium name="The Broad Institute Genome Sequencing Center for Infectious Disease"/>
            <person name="Wu L."/>
            <person name="Ma J."/>
        </authorList>
    </citation>
    <scope>NUCLEOTIDE SEQUENCE [LARGE SCALE GENOMIC DNA]</scope>
    <source>
        <strain evidence="3">CGMCC 4.7357</strain>
    </source>
</reference>
<dbReference type="Gene3D" id="3.40.50.150">
    <property type="entry name" value="Vaccinia Virus protein VP39"/>
    <property type="match status" value="1"/>
</dbReference>
<evidence type="ECO:0000313" key="2">
    <source>
        <dbReference type="EMBL" id="MFC4497120.1"/>
    </source>
</evidence>
<evidence type="ECO:0000259" key="1">
    <source>
        <dbReference type="Pfam" id="PF08241"/>
    </source>
</evidence>
<keyword evidence="3" id="KW-1185">Reference proteome</keyword>
<sequence length="222" mass="23940">MAVGGAEPAHRSVNRPLFARFYTRLSEAADVRAGVGAHREELLAGLSGQVIEIGPGNGLNFSRYPATVSKVLAVEPEPHLRKSAHEAARHAPVPVEVVPGSADELPLASESCSAAVCSLVLCSLPDVHKALAELRRVLQPGGELRFYEHGLAEDRRSMMRIQRVLDRTVWPMLFGGCHTSRDPVGDIGAAGFTDISFRRLLVPKEGPVFPSSFHVLGSARRP</sequence>
<keyword evidence="2" id="KW-0808">Transferase</keyword>
<accession>A0ABV9AEG4</accession>
<dbReference type="PANTHER" id="PTHR45036:SF1">
    <property type="entry name" value="METHYLTRANSFERASE LIKE 7A"/>
    <property type="match status" value="1"/>
</dbReference>
<proteinExistence type="predicted"/>
<dbReference type="Pfam" id="PF08241">
    <property type="entry name" value="Methyltransf_11"/>
    <property type="match status" value="1"/>
</dbReference>
<dbReference type="InterPro" id="IPR013216">
    <property type="entry name" value="Methyltransf_11"/>
</dbReference>
<dbReference type="Proteomes" id="UP001595997">
    <property type="component" value="Unassembled WGS sequence"/>
</dbReference>
<evidence type="ECO:0000313" key="3">
    <source>
        <dbReference type="Proteomes" id="UP001595997"/>
    </source>
</evidence>
<dbReference type="InterPro" id="IPR029063">
    <property type="entry name" value="SAM-dependent_MTases_sf"/>
</dbReference>
<organism evidence="2 3">
    <name type="scientific">Streptomyces ovatisporus</name>
    <dbReference type="NCBI Taxonomy" id="1128682"/>
    <lineage>
        <taxon>Bacteria</taxon>
        <taxon>Bacillati</taxon>
        <taxon>Actinomycetota</taxon>
        <taxon>Actinomycetes</taxon>
        <taxon>Kitasatosporales</taxon>
        <taxon>Streptomycetaceae</taxon>
        <taxon>Streptomyces</taxon>
    </lineage>
</organism>
<dbReference type="SUPFAM" id="SSF53335">
    <property type="entry name" value="S-adenosyl-L-methionine-dependent methyltransferases"/>
    <property type="match status" value="1"/>
</dbReference>
<dbReference type="RefSeq" id="WP_386451615.1">
    <property type="nucleotide sequence ID" value="NZ_JBHSFH010000014.1"/>
</dbReference>
<keyword evidence="2" id="KW-0489">Methyltransferase</keyword>
<gene>
    <name evidence="2" type="ORF">ACFPA8_23605</name>
</gene>
<name>A0ABV9AEG4_9ACTN</name>
<dbReference type="EMBL" id="JBHSFH010000014">
    <property type="protein sequence ID" value="MFC4497120.1"/>
    <property type="molecule type" value="Genomic_DNA"/>
</dbReference>
<feature type="domain" description="Methyltransferase type 11" evidence="1">
    <location>
        <begin position="52"/>
        <end position="145"/>
    </location>
</feature>